<dbReference type="RefSeq" id="WP_162669183.1">
    <property type="nucleotide sequence ID" value="NZ_LR593886.1"/>
</dbReference>
<dbReference type="EMBL" id="LR593886">
    <property type="protein sequence ID" value="VTR94680.1"/>
    <property type="molecule type" value="Genomic_DNA"/>
</dbReference>
<dbReference type="KEGG" id="gms:SOIL9_30340"/>
<proteinExistence type="predicted"/>
<sequence>MTAVLVFALIAPNAQPKNPPPKTSDPVGFGLTADSVFYWPFYVTKSSDVQKELKLSKEQLAAFDGAEADLKKSVTDLGALKPTQVKTYTAKLTKWADETVTAVLKAEQQKRHRQIVWQVLEFTGGMRALAANPAFAKEIGLTADQLKQAKKIDADYFAGWQKLVRANPLVGNGPVPGEEALAKKSEEAALKLLSAEQKKKWNEALGEPFVGEVKQFTIPGLRPVTFKAPEKK</sequence>
<name>A0A6P2D5I3_9BACT</name>
<reference evidence="1 2" key="1">
    <citation type="submission" date="2019-05" db="EMBL/GenBank/DDBJ databases">
        <authorList>
            <consortium name="Science for Life Laboratories"/>
        </authorList>
    </citation>
    <scope>NUCLEOTIDE SEQUENCE [LARGE SCALE GENOMIC DNA]</scope>
    <source>
        <strain evidence="1">Soil9</strain>
    </source>
</reference>
<evidence type="ECO:0000313" key="1">
    <source>
        <dbReference type="EMBL" id="VTR94680.1"/>
    </source>
</evidence>
<organism evidence="1 2">
    <name type="scientific">Gemmata massiliana</name>
    <dbReference type="NCBI Taxonomy" id="1210884"/>
    <lineage>
        <taxon>Bacteria</taxon>
        <taxon>Pseudomonadati</taxon>
        <taxon>Planctomycetota</taxon>
        <taxon>Planctomycetia</taxon>
        <taxon>Gemmatales</taxon>
        <taxon>Gemmataceae</taxon>
        <taxon>Gemmata</taxon>
    </lineage>
</organism>
<protein>
    <submittedName>
        <fullName evidence="1">Uncharacterized protein</fullName>
    </submittedName>
</protein>
<accession>A0A6P2D5I3</accession>
<evidence type="ECO:0000313" key="2">
    <source>
        <dbReference type="Proteomes" id="UP000464178"/>
    </source>
</evidence>
<gene>
    <name evidence="1" type="ORF">SOIL9_30340</name>
</gene>
<keyword evidence="2" id="KW-1185">Reference proteome</keyword>
<dbReference type="AlphaFoldDB" id="A0A6P2D5I3"/>
<dbReference type="Proteomes" id="UP000464178">
    <property type="component" value="Chromosome"/>
</dbReference>